<feature type="region of interest" description="Disordered" evidence="5">
    <location>
        <begin position="250"/>
        <end position="271"/>
    </location>
</feature>
<evidence type="ECO:0000313" key="7">
    <source>
        <dbReference type="EMBL" id="KAF6762660.1"/>
    </source>
</evidence>
<keyword evidence="1" id="KW-0479">Metal-binding</keyword>
<dbReference type="OrthoDB" id="8062037at2759"/>
<dbReference type="AlphaFoldDB" id="A0A8H6IBU9"/>
<evidence type="ECO:0000256" key="1">
    <source>
        <dbReference type="ARBA" id="ARBA00022723"/>
    </source>
</evidence>
<dbReference type="PROSITE" id="PS50089">
    <property type="entry name" value="ZF_RING_2"/>
    <property type="match status" value="1"/>
</dbReference>
<dbReference type="EMBL" id="JACGCI010000007">
    <property type="protein sequence ID" value="KAF6762660.1"/>
    <property type="molecule type" value="Genomic_DNA"/>
</dbReference>
<dbReference type="SUPFAM" id="SSF57850">
    <property type="entry name" value="RING/U-box"/>
    <property type="match status" value="1"/>
</dbReference>
<accession>A0A8H6IBU9</accession>
<evidence type="ECO:0000256" key="2">
    <source>
        <dbReference type="ARBA" id="ARBA00022771"/>
    </source>
</evidence>
<name>A0A8H6IBU9_9AGAR</name>
<evidence type="ECO:0000256" key="4">
    <source>
        <dbReference type="PROSITE-ProRule" id="PRU00175"/>
    </source>
</evidence>
<reference evidence="7 8" key="1">
    <citation type="submission" date="2020-07" db="EMBL/GenBank/DDBJ databases">
        <title>Comparative genomics of pyrophilous fungi reveals a link between fire events and developmental genes.</title>
        <authorList>
            <consortium name="DOE Joint Genome Institute"/>
            <person name="Steindorff A.S."/>
            <person name="Carver A."/>
            <person name="Calhoun S."/>
            <person name="Stillman K."/>
            <person name="Liu H."/>
            <person name="Lipzen A."/>
            <person name="Pangilinan J."/>
            <person name="Labutti K."/>
            <person name="Bruns T.D."/>
            <person name="Grigoriev I.V."/>
        </authorList>
    </citation>
    <scope>NUCLEOTIDE SEQUENCE [LARGE SCALE GENOMIC DNA]</scope>
    <source>
        <strain evidence="7 8">CBS 144469</strain>
    </source>
</reference>
<gene>
    <name evidence="7" type="ORF">DFP72DRAFT_1060908</name>
</gene>
<dbReference type="Gene3D" id="3.30.40.10">
    <property type="entry name" value="Zinc/RING finger domain, C3HC4 (zinc finger)"/>
    <property type="match status" value="1"/>
</dbReference>
<evidence type="ECO:0000256" key="3">
    <source>
        <dbReference type="ARBA" id="ARBA00022833"/>
    </source>
</evidence>
<dbReference type="InterPro" id="IPR001841">
    <property type="entry name" value="Znf_RING"/>
</dbReference>
<keyword evidence="3" id="KW-0862">Zinc</keyword>
<feature type="domain" description="RING-type" evidence="6">
    <location>
        <begin position="55"/>
        <end position="128"/>
    </location>
</feature>
<dbReference type="Proteomes" id="UP000521943">
    <property type="component" value="Unassembled WGS sequence"/>
</dbReference>
<dbReference type="InterPro" id="IPR018957">
    <property type="entry name" value="Znf_C3HC4_RING-type"/>
</dbReference>
<keyword evidence="2 4" id="KW-0863">Zinc-finger</keyword>
<comment type="caution">
    <text evidence="7">The sequence shown here is derived from an EMBL/GenBank/DDBJ whole genome shotgun (WGS) entry which is preliminary data.</text>
</comment>
<feature type="region of interest" description="Disordered" evidence="5">
    <location>
        <begin position="354"/>
        <end position="394"/>
    </location>
</feature>
<dbReference type="GO" id="GO:0008270">
    <property type="term" value="F:zinc ion binding"/>
    <property type="evidence" value="ECO:0007669"/>
    <property type="project" value="UniProtKB-KW"/>
</dbReference>
<evidence type="ECO:0000259" key="6">
    <source>
        <dbReference type="PROSITE" id="PS50089"/>
    </source>
</evidence>
<proteinExistence type="predicted"/>
<sequence length="394" mass="44228">MQAPNDDGNSATGQVFRFLDLAVKPRSEFLHRLLVKTVADLPVLQKTDVELSDACPVCTTSFGELFDEEAEYLNKVEAGGLQPEGEGKKEAEAYFGVTKVEYCGHTFCRADIAQWVIGEAKGTCPFCRHLIVEIPSETDDESSDGGEYIPEGDDFEEELTDVYSDFDLAPSDPDGLYDGLTEDEARGRLAELRDQYAAELQELREVAQEEREREALREEFSSQMADDDEAEEEQMREELRQAYAIELQEMDAVEDRERDFEDAFPELEEERREQALMEQYREVLGGLEDLEYHKGYEDDSIGSDTLMDVYLSDSSSDLDYEPQDYLMSDSDSDSMSSDFDYSIEELDCLDFADPVTIHNDSSDDSLLGLSQSPDDEKAAPSAGPSATARVEGPQ</sequence>
<keyword evidence="8" id="KW-1185">Reference proteome</keyword>
<dbReference type="InterPro" id="IPR013083">
    <property type="entry name" value="Znf_RING/FYVE/PHD"/>
</dbReference>
<dbReference type="Pfam" id="PF00097">
    <property type="entry name" value="zf-C3HC4"/>
    <property type="match status" value="1"/>
</dbReference>
<protein>
    <recommendedName>
        <fullName evidence="6">RING-type domain-containing protein</fullName>
    </recommendedName>
</protein>
<feature type="compositionally biased region" description="Low complexity" evidence="5">
    <location>
        <begin position="324"/>
        <end position="339"/>
    </location>
</feature>
<evidence type="ECO:0000313" key="8">
    <source>
        <dbReference type="Proteomes" id="UP000521943"/>
    </source>
</evidence>
<organism evidence="7 8">
    <name type="scientific">Ephemerocybe angulata</name>
    <dbReference type="NCBI Taxonomy" id="980116"/>
    <lineage>
        <taxon>Eukaryota</taxon>
        <taxon>Fungi</taxon>
        <taxon>Dikarya</taxon>
        <taxon>Basidiomycota</taxon>
        <taxon>Agaricomycotina</taxon>
        <taxon>Agaricomycetes</taxon>
        <taxon>Agaricomycetidae</taxon>
        <taxon>Agaricales</taxon>
        <taxon>Agaricineae</taxon>
        <taxon>Psathyrellaceae</taxon>
        <taxon>Ephemerocybe</taxon>
    </lineage>
</organism>
<feature type="region of interest" description="Disordered" evidence="5">
    <location>
        <begin position="314"/>
        <end position="339"/>
    </location>
</feature>
<evidence type="ECO:0000256" key="5">
    <source>
        <dbReference type="SAM" id="MobiDB-lite"/>
    </source>
</evidence>